<keyword evidence="3 9" id="KW-0479">Metal-binding</keyword>
<proteinExistence type="inferred from homology"/>
<protein>
    <recommendedName>
        <fullName evidence="8">oligopeptidase A</fullName>
        <ecNumber evidence="8">3.4.24.70</ecNumber>
    </recommendedName>
</protein>
<dbReference type="Gene3D" id="3.40.390.10">
    <property type="entry name" value="Collagenase (Catalytic Domain)"/>
    <property type="match status" value="1"/>
</dbReference>
<dbReference type="GO" id="GO:0004222">
    <property type="term" value="F:metalloendopeptidase activity"/>
    <property type="evidence" value="ECO:0007669"/>
    <property type="project" value="UniProtKB-EC"/>
</dbReference>
<dbReference type="InterPro" id="IPR034005">
    <property type="entry name" value="M3A_DCP"/>
</dbReference>
<name>A0A150HPX4_9GAMM</name>
<keyword evidence="6 9" id="KW-0482">Metalloprotease</keyword>
<evidence type="ECO:0000256" key="3">
    <source>
        <dbReference type="ARBA" id="ARBA00022723"/>
    </source>
</evidence>
<comment type="caution">
    <text evidence="12">The sequence shown here is derived from an EMBL/GenBank/DDBJ whole genome shotgun (WGS) entry which is preliminary data.</text>
</comment>
<dbReference type="InterPro" id="IPR045666">
    <property type="entry name" value="OpdA_N"/>
</dbReference>
<evidence type="ECO:0000259" key="10">
    <source>
        <dbReference type="Pfam" id="PF01432"/>
    </source>
</evidence>
<dbReference type="InterPro" id="IPR024079">
    <property type="entry name" value="MetalloPept_cat_dom_sf"/>
</dbReference>
<evidence type="ECO:0000256" key="6">
    <source>
        <dbReference type="ARBA" id="ARBA00023049"/>
    </source>
</evidence>
<dbReference type="InterPro" id="IPR045090">
    <property type="entry name" value="Pept_M3A_M3B"/>
</dbReference>
<dbReference type="Proteomes" id="UP000075544">
    <property type="component" value="Unassembled WGS sequence"/>
</dbReference>
<dbReference type="Pfam" id="PF19310">
    <property type="entry name" value="TOP_N"/>
    <property type="match status" value="1"/>
</dbReference>
<comment type="catalytic activity">
    <reaction evidence="7">
        <text>Hydrolysis of oligopeptides, with broad specificity. Gly or Ala commonly occur as P1 or P1' residues, but more distant residues are also important, as is shown by the fact that Z-Gly-Pro-Gly-|-Gly-Pro-Ala is cleaved, but not Z-(Gly)(5).</text>
        <dbReference type="EC" id="3.4.24.70"/>
    </reaction>
</comment>
<dbReference type="EC" id="3.4.24.70" evidence="8"/>
<dbReference type="CDD" id="cd06456">
    <property type="entry name" value="M3A_DCP"/>
    <property type="match status" value="1"/>
</dbReference>
<dbReference type="PATRIC" id="fig|52133.19.peg.3101"/>
<dbReference type="InterPro" id="IPR024077">
    <property type="entry name" value="Neurolysin/TOP_dom2"/>
</dbReference>
<evidence type="ECO:0000256" key="9">
    <source>
        <dbReference type="RuleBase" id="RU003435"/>
    </source>
</evidence>
<keyword evidence="2 9" id="KW-0645">Protease</keyword>
<reference evidence="12 13" key="1">
    <citation type="journal article" date="2016" name="Sci. Rep.">
        <title>Genomic and phenotypic characterization of the species Acinetobacter venetianus.</title>
        <authorList>
            <person name="Fondi M."/>
            <person name="Maida I."/>
            <person name="Perrin E."/>
            <person name="Orlandini V."/>
            <person name="La Torre L."/>
            <person name="Bosi E."/>
            <person name="Negroni A."/>
            <person name="Zanaroli G."/>
            <person name="Fava F."/>
            <person name="Decorosi F."/>
            <person name="Giovannetti L."/>
            <person name="Viti C."/>
            <person name="Vaneechoutte M."/>
            <person name="Dijkshoorn L."/>
            <person name="Fani R."/>
        </authorList>
    </citation>
    <scope>NUCLEOTIDE SEQUENCE [LARGE SCALE GENOMIC DNA]</scope>
    <source>
        <strain evidence="12 13">LUH13518</strain>
    </source>
</reference>
<dbReference type="PANTHER" id="PTHR11804:SF84">
    <property type="entry name" value="SACCHAROLYSIN"/>
    <property type="match status" value="1"/>
</dbReference>
<dbReference type="Pfam" id="PF01432">
    <property type="entry name" value="Peptidase_M3"/>
    <property type="match status" value="1"/>
</dbReference>
<gene>
    <name evidence="12" type="primary">prlC_2</name>
    <name evidence="12" type="ORF">AVENLUH13518_03052</name>
</gene>
<feature type="domain" description="Peptidase M3A/M3B catalytic" evidence="10">
    <location>
        <begin position="257"/>
        <end position="706"/>
    </location>
</feature>
<feature type="domain" description="Oligopeptidase A N-terminal" evidence="11">
    <location>
        <begin position="84"/>
        <end position="185"/>
    </location>
</feature>
<dbReference type="GO" id="GO:0006518">
    <property type="term" value="P:peptide metabolic process"/>
    <property type="evidence" value="ECO:0007669"/>
    <property type="project" value="TreeGrafter"/>
</dbReference>
<dbReference type="SUPFAM" id="SSF55486">
    <property type="entry name" value="Metalloproteases ('zincins'), catalytic domain"/>
    <property type="match status" value="1"/>
</dbReference>
<dbReference type="EMBL" id="JRHX01000092">
    <property type="protein sequence ID" value="KXZ68327.1"/>
    <property type="molecule type" value="Genomic_DNA"/>
</dbReference>
<organism evidence="12 13">
    <name type="scientific">Acinetobacter venetianus</name>
    <dbReference type="NCBI Taxonomy" id="52133"/>
    <lineage>
        <taxon>Bacteria</taxon>
        <taxon>Pseudomonadati</taxon>
        <taxon>Pseudomonadota</taxon>
        <taxon>Gammaproteobacteria</taxon>
        <taxon>Moraxellales</taxon>
        <taxon>Moraxellaceae</taxon>
        <taxon>Acinetobacter</taxon>
    </lineage>
</organism>
<dbReference type="GO" id="GO:0006508">
    <property type="term" value="P:proteolysis"/>
    <property type="evidence" value="ECO:0007669"/>
    <property type="project" value="UniProtKB-KW"/>
</dbReference>
<dbReference type="InterPro" id="IPR001567">
    <property type="entry name" value="Pept_M3A_M3B_dom"/>
</dbReference>
<accession>A0A150HPX4</accession>
<dbReference type="FunFam" id="3.40.390.10:FF:000009">
    <property type="entry name" value="Oligopeptidase A"/>
    <property type="match status" value="1"/>
</dbReference>
<dbReference type="PANTHER" id="PTHR11804">
    <property type="entry name" value="PROTEASE M3 THIMET OLIGOPEPTIDASE-RELATED"/>
    <property type="match status" value="1"/>
</dbReference>
<evidence type="ECO:0000256" key="8">
    <source>
        <dbReference type="ARBA" id="ARBA00026100"/>
    </source>
</evidence>
<sequence>MSDTHGELKIILLALISPLQTPTSITMFKDDMAKNTMTLQQATLPTPQFDKIQLADLKQQIKQSIQDGQNFLNQLTEVPQLAEAQLQILNQVDQLENNMSESWGILSHLNAVMNNAETREVYQSLLPSLSEYYTQLGQHTALYQTYQHIHDSNVFQTLSEAQQSAIKLALRDFKLSGVALEGEAKKRYAEISARLSQLSSDFSNHVLDATQAYFKPLDEAQLKGLPQSSIELLKQYGQQRELEQAVATLDFPAYFAIMTYADDRELREELYKAYVTRASEQSDKTEFDNTPVMEEILSLRQEMAQLLGFNNFAEYSLASKMAPDVETVNQFLVDLAEHARTPALAEIAELKTIAQQDGIEELKPWDATYYSEKLKQQQFNLSQEALKPYFPAPKVVDGLFQIVQRLYGIQIIERQAPVWQNDVRYFEIEDQGQVVGGFYFDLYARNGKRGGAWMSGFRSRVQTESGLQKPICYMVCNFTPPIGNQPALLTHDEVITLFHEFGHGLHHMLTEVDNISVAGTHGVAWDAVELPSQFMEFWAWDNESLDVLSEHTETKQTLPQELLSALLNARFFQSGMQTLRQIEFALFDLTIHRQSPALNSEQIQATLDDIRAKFAVVPTVPYNRFQHSFSHIFAGGYAAGYYSYKWAEVLASDAFDRFESEGIFNTETGKEFRKFILAVGGKDTALDAFRNFRKREPKIDALLRHQGWTNTNKSA</sequence>
<keyword evidence="5 9" id="KW-0862">Zinc</keyword>
<comment type="similarity">
    <text evidence="1 9">Belongs to the peptidase M3 family.</text>
</comment>
<dbReference type="GO" id="GO:0046872">
    <property type="term" value="F:metal ion binding"/>
    <property type="evidence" value="ECO:0007669"/>
    <property type="project" value="UniProtKB-UniRule"/>
</dbReference>
<dbReference type="AlphaFoldDB" id="A0A150HPX4"/>
<evidence type="ECO:0000256" key="4">
    <source>
        <dbReference type="ARBA" id="ARBA00022801"/>
    </source>
</evidence>
<evidence type="ECO:0000256" key="5">
    <source>
        <dbReference type="ARBA" id="ARBA00022833"/>
    </source>
</evidence>
<comment type="cofactor">
    <cofactor evidence="9">
        <name>Zn(2+)</name>
        <dbReference type="ChEBI" id="CHEBI:29105"/>
    </cofactor>
    <text evidence="9">Binds 1 zinc ion.</text>
</comment>
<evidence type="ECO:0000259" key="11">
    <source>
        <dbReference type="Pfam" id="PF19310"/>
    </source>
</evidence>
<keyword evidence="4 9" id="KW-0378">Hydrolase</keyword>
<evidence type="ECO:0000256" key="1">
    <source>
        <dbReference type="ARBA" id="ARBA00006040"/>
    </source>
</evidence>
<evidence type="ECO:0000313" key="12">
    <source>
        <dbReference type="EMBL" id="KXZ68327.1"/>
    </source>
</evidence>
<dbReference type="GO" id="GO:0005829">
    <property type="term" value="C:cytosol"/>
    <property type="evidence" value="ECO:0007669"/>
    <property type="project" value="UniProtKB-ARBA"/>
</dbReference>
<evidence type="ECO:0000256" key="2">
    <source>
        <dbReference type="ARBA" id="ARBA00022670"/>
    </source>
</evidence>
<evidence type="ECO:0000256" key="7">
    <source>
        <dbReference type="ARBA" id="ARBA00024603"/>
    </source>
</evidence>
<dbReference type="Gene3D" id="1.10.1370.10">
    <property type="entry name" value="Neurolysin, domain 3"/>
    <property type="match status" value="1"/>
</dbReference>
<evidence type="ECO:0000313" key="13">
    <source>
        <dbReference type="Proteomes" id="UP000075544"/>
    </source>
</evidence>